<keyword evidence="6 8" id="KW-1133">Transmembrane helix</keyword>
<organism evidence="9 10">
    <name type="scientific">Phycisphaera mikurensis (strain NBRC 102666 / KCTC 22515 / FYK2301M01)</name>
    <dbReference type="NCBI Taxonomy" id="1142394"/>
    <lineage>
        <taxon>Bacteria</taxon>
        <taxon>Pseudomonadati</taxon>
        <taxon>Planctomycetota</taxon>
        <taxon>Phycisphaerae</taxon>
        <taxon>Phycisphaerales</taxon>
        <taxon>Phycisphaeraceae</taxon>
        <taxon>Phycisphaera</taxon>
    </lineage>
</organism>
<evidence type="ECO:0000313" key="9">
    <source>
        <dbReference type="EMBL" id="BAM03436.1"/>
    </source>
</evidence>
<evidence type="ECO:0000256" key="6">
    <source>
        <dbReference type="ARBA" id="ARBA00022989"/>
    </source>
</evidence>
<name>I0IDU8_PHYMF</name>
<dbReference type="Proteomes" id="UP000007881">
    <property type="component" value="Chromosome"/>
</dbReference>
<keyword evidence="5 8" id="KW-0812">Transmembrane</keyword>
<feature type="transmembrane region" description="Helical" evidence="8">
    <location>
        <begin position="296"/>
        <end position="325"/>
    </location>
</feature>
<dbReference type="InterPro" id="IPR050297">
    <property type="entry name" value="LipidA_mod_glycosyltrf_83"/>
</dbReference>
<dbReference type="KEGG" id="phm:PSMK_12770"/>
<dbReference type="HOGENOM" id="CLU_378022_0_0_0"/>
<dbReference type="GO" id="GO:0016763">
    <property type="term" value="F:pentosyltransferase activity"/>
    <property type="evidence" value="ECO:0007669"/>
    <property type="project" value="TreeGrafter"/>
</dbReference>
<evidence type="ECO:0000256" key="5">
    <source>
        <dbReference type="ARBA" id="ARBA00022692"/>
    </source>
</evidence>
<dbReference type="eggNOG" id="COG1807">
    <property type="taxonomic scope" value="Bacteria"/>
</dbReference>
<evidence type="ECO:0000256" key="3">
    <source>
        <dbReference type="ARBA" id="ARBA00022676"/>
    </source>
</evidence>
<keyword evidence="7 8" id="KW-0472">Membrane</keyword>
<feature type="transmembrane region" description="Helical" evidence="8">
    <location>
        <begin position="530"/>
        <end position="553"/>
    </location>
</feature>
<dbReference type="PANTHER" id="PTHR33908">
    <property type="entry name" value="MANNOSYLTRANSFERASE YKCB-RELATED"/>
    <property type="match status" value="1"/>
</dbReference>
<evidence type="ECO:0000256" key="4">
    <source>
        <dbReference type="ARBA" id="ARBA00022679"/>
    </source>
</evidence>
<feature type="transmembrane region" description="Helical" evidence="8">
    <location>
        <begin position="30"/>
        <end position="50"/>
    </location>
</feature>
<keyword evidence="3" id="KW-0328">Glycosyltransferase</keyword>
<accession>I0IDU8</accession>
<keyword evidence="2" id="KW-1003">Cell membrane</keyword>
<keyword evidence="10" id="KW-1185">Reference proteome</keyword>
<comment type="subcellular location">
    <subcellularLocation>
        <location evidence="1">Cell membrane</location>
        <topology evidence="1">Multi-pass membrane protein</topology>
    </subcellularLocation>
</comment>
<feature type="transmembrane region" description="Helical" evidence="8">
    <location>
        <begin position="500"/>
        <end position="518"/>
    </location>
</feature>
<evidence type="ECO:0000256" key="1">
    <source>
        <dbReference type="ARBA" id="ARBA00004651"/>
    </source>
</evidence>
<reference evidence="9 10" key="1">
    <citation type="submission" date="2012-02" db="EMBL/GenBank/DDBJ databases">
        <title>Complete genome sequence of Phycisphaera mikurensis NBRC 102666.</title>
        <authorList>
            <person name="Ankai A."/>
            <person name="Hosoyama A."/>
            <person name="Terui Y."/>
            <person name="Sekine M."/>
            <person name="Fukai R."/>
            <person name="Kato Y."/>
            <person name="Nakamura S."/>
            <person name="Yamada-Narita S."/>
            <person name="Kawakoshi A."/>
            <person name="Fukunaga Y."/>
            <person name="Yamazaki S."/>
            <person name="Fujita N."/>
        </authorList>
    </citation>
    <scope>NUCLEOTIDE SEQUENCE [LARGE SCALE GENOMIC DNA]</scope>
    <source>
        <strain evidence="10">NBRC 102666 / KCTC 22515 / FYK2301M01</strain>
    </source>
</reference>
<proteinExistence type="predicted"/>
<feature type="transmembrane region" description="Helical" evidence="8">
    <location>
        <begin position="209"/>
        <end position="229"/>
    </location>
</feature>
<dbReference type="EMBL" id="AP012338">
    <property type="protein sequence ID" value="BAM03436.1"/>
    <property type="molecule type" value="Genomic_DNA"/>
</dbReference>
<feature type="transmembrane region" description="Helical" evidence="8">
    <location>
        <begin position="241"/>
        <end position="259"/>
    </location>
</feature>
<dbReference type="STRING" id="1142394.PSMK_12770"/>
<evidence type="ECO:0008006" key="11">
    <source>
        <dbReference type="Google" id="ProtNLM"/>
    </source>
</evidence>
<feature type="transmembrane region" description="Helical" evidence="8">
    <location>
        <begin position="122"/>
        <end position="145"/>
    </location>
</feature>
<dbReference type="GO" id="GO:0005886">
    <property type="term" value="C:plasma membrane"/>
    <property type="evidence" value="ECO:0007669"/>
    <property type="project" value="UniProtKB-SubCell"/>
</dbReference>
<dbReference type="AlphaFoldDB" id="I0IDU8"/>
<evidence type="ECO:0000256" key="7">
    <source>
        <dbReference type="ARBA" id="ARBA00023136"/>
    </source>
</evidence>
<feature type="transmembrane region" description="Helical" evidence="8">
    <location>
        <begin position="475"/>
        <end position="494"/>
    </location>
</feature>
<dbReference type="GO" id="GO:0009103">
    <property type="term" value="P:lipopolysaccharide biosynthetic process"/>
    <property type="evidence" value="ECO:0007669"/>
    <property type="project" value="UniProtKB-ARBA"/>
</dbReference>
<dbReference type="PANTHER" id="PTHR33908:SF11">
    <property type="entry name" value="MEMBRANE PROTEIN"/>
    <property type="match status" value="1"/>
</dbReference>
<feature type="transmembrane region" description="Helical" evidence="8">
    <location>
        <begin position="451"/>
        <end position="468"/>
    </location>
</feature>
<sequence length="705" mass="71875">MLLLAAGAGGTPSGAAGVGAAVGWLGVLEAVLRSSGLLAGFWLSAWGLGGLLGPRVGTGQRLAVGAAALLLAGWLAAWLLGVSRGVAVGVAAPGWLLLIREARRRPVRRVRVARRPGSLAPLLLAPGLALLLLAACLPPGAVWGVEAFGYDALSYHLQIPREWLAAGRMAFLPHNVYASLPGLMEAAYALAMAALGVDPAAGPLAADRAALAAVPCQLLHAGFAVVAALCIREATDRRGVAGWAAGGAFLALPWVVVTGSSAYNEAAAIALGAAALGLVAADGGPRGPVPPAVRGALIGLLLGAACLAKPTAGFMLALPLGGWMLGRALLDPRNRVGSPCVPGLIARRRRSAALRSVAVATAVGSAVLSPWLLRNALWTGNPVHPFATSTLGLGHWTPELAARWAEAHARPAGAGLGVLWRQWLGNLGFAAVGGTPVAASVTDVARFGREGGFPILWLLAALGAGFAFSRRRTRGLAAGLVGLLAFQLAAWWLLTHHQSRFLVFTALPGAVAVGLLVARPARSCRRGPGVALAGLLAVLAVAVPAAAGFAVLWGQTRAFLDPATGRPVRAAPWELVGALAAPGVEGLDTHPLDALPPGSRVLVVADNGGLFYADTPIVYASAFDENPLAPLMDRAAGDPALLAADLRAAGITHVWIGWSELARLGATYGVDPRLDPAALGRITGGWPGERTPTRALLRVPPATTR</sequence>
<evidence type="ECO:0000256" key="8">
    <source>
        <dbReference type="SAM" id="Phobius"/>
    </source>
</evidence>
<gene>
    <name evidence="9" type="ordered locus">PSMK_12770</name>
</gene>
<keyword evidence="4" id="KW-0808">Transferase</keyword>
<feature type="transmembrane region" description="Helical" evidence="8">
    <location>
        <begin position="86"/>
        <end position="102"/>
    </location>
</feature>
<evidence type="ECO:0000256" key="2">
    <source>
        <dbReference type="ARBA" id="ARBA00022475"/>
    </source>
</evidence>
<feature type="transmembrane region" description="Helical" evidence="8">
    <location>
        <begin position="352"/>
        <end position="373"/>
    </location>
</feature>
<evidence type="ECO:0000313" key="10">
    <source>
        <dbReference type="Proteomes" id="UP000007881"/>
    </source>
</evidence>
<protein>
    <recommendedName>
        <fullName evidence="11">Glycosyltransferase RgtA/B/C/D-like domain-containing protein</fullName>
    </recommendedName>
</protein>